<dbReference type="InterPro" id="IPR050410">
    <property type="entry name" value="CCR4/nocturin_mRNA_transcr"/>
</dbReference>
<proteinExistence type="inferred from homology"/>
<feature type="compositionally biased region" description="Polar residues" evidence="24">
    <location>
        <begin position="52"/>
        <end position="64"/>
    </location>
</feature>
<feature type="domain" description="Endonuclease/exonuclease/phosphatase" evidence="25">
    <location>
        <begin position="452"/>
        <end position="780"/>
    </location>
</feature>
<gene>
    <name evidence="26" type="primary">CCR4_1</name>
    <name evidence="26" type="ORF">TWF696_004380</name>
</gene>
<evidence type="ECO:0000256" key="1">
    <source>
        <dbReference type="ARBA" id="ARBA00001663"/>
    </source>
</evidence>
<feature type="compositionally biased region" description="Pro residues" evidence="24">
    <location>
        <begin position="79"/>
        <end position="91"/>
    </location>
</feature>
<dbReference type="Pfam" id="PF03372">
    <property type="entry name" value="Exo_endo_phos"/>
    <property type="match status" value="1"/>
</dbReference>
<dbReference type="GO" id="GO:0005634">
    <property type="term" value="C:nucleus"/>
    <property type="evidence" value="ECO:0007669"/>
    <property type="project" value="UniProtKB-SubCell"/>
</dbReference>
<dbReference type="EMBL" id="JAVHNQ010000002">
    <property type="protein sequence ID" value="KAK6355266.1"/>
    <property type="molecule type" value="Genomic_DNA"/>
</dbReference>
<comment type="similarity">
    <text evidence="5">Belongs to the CCR4/nocturin family.</text>
</comment>
<comment type="cofactor">
    <cofactor evidence="2">
        <name>Mg(2+)</name>
        <dbReference type="ChEBI" id="CHEBI:18420"/>
    </cofactor>
</comment>
<dbReference type="Gene3D" id="3.80.10.10">
    <property type="entry name" value="Ribonuclease Inhibitor"/>
    <property type="match status" value="1"/>
</dbReference>
<evidence type="ECO:0000256" key="16">
    <source>
        <dbReference type="ARBA" id="ARBA00023015"/>
    </source>
</evidence>
<evidence type="ECO:0000256" key="3">
    <source>
        <dbReference type="ARBA" id="ARBA00004123"/>
    </source>
</evidence>
<name>A0AAV9V625_9PEZI</name>
<keyword evidence="15" id="KW-0694">RNA-binding</keyword>
<evidence type="ECO:0000256" key="11">
    <source>
        <dbReference type="ARBA" id="ARBA00022737"/>
    </source>
</evidence>
<keyword evidence="9" id="KW-0540">Nuclease</keyword>
<keyword evidence="7" id="KW-0963">Cytoplasm</keyword>
<evidence type="ECO:0000256" key="12">
    <source>
        <dbReference type="ARBA" id="ARBA00022801"/>
    </source>
</evidence>
<keyword evidence="13" id="KW-0269">Exonuclease</keyword>
<dbReference type="FunFam" id="3.60.10.10:FF:000037">
    <property type="entry name" value="Glucose-repressible alcohol dehydrogenase transcriptional effector"/>
    <property type="match status" value="1"/>
</dbReference>
<dbReference type="EC" id="3.1.13.4" evidence="6"/>
<keyword evidence="16" id="KW-0805">Transcription regulation</keyword>
<dbReference type="InterPro" id="IPR003591">
    <property type="entry name" value="Leu-rich_rpt_typical-subtyp"/>
</dbReference>
<organism evidence="26 27">
    <name type="scientific">Orbilia brochopaga</name>
    <dbReference type="NCBI Taxonomy" id="3140254"/>
    <lineage>
        <taxon>Eukaryota</taxon>
        <taxon>Fungi</taxon>
        <taxon>Dikarya</taxon>
        <taxon>Ascomycota</taxon>
        <taxon>Pezizomycotina</taxon>
        <taxon>Orbiliomycetes</taxon>
        <taxon>Orbiliales</taxon>
        <taxon>Orbiliaceae</taxon>
        <taxon>Orbilia</taxon>
    </lineage>
</organism>
<dbReference type="FunFam" id="3.80.10.10:FF:000447">
    <property type="entry name" value="Glucose-repressible alcohol dehydrogenase transcriptional effector"/>
    <property type="match status" value="1"/>
</dbReference>
<dbReference type="CDD" id="cd09097">
    <property type="entry name" value="Deadenylase_CCR4"/>
    <property type="match status" value="1"/>
</dbReference>
<dbReference type="SUPFAM" id="SSF56219">
    <property type="entry name" value="DNase I-like"/>
    <property type="match status" value="1"/>
</dbReference>
<evidence type="ECO:0000256" key="5">
    <source>
        <dbReference type="ARBA" id="ARBA00010774"/>
    </source>
</evidence>
<evidence type="ECO:0000259" key="25">
    <source>
        <dbReference type="Pfam" id="PF03372"/>
    </source>
</evidence>
<dbReference type="InterPro" id="IPR032675">
    <property type="entry name" value="LRR_dom_sf"/>
</dbReference>
<evidence type="ECO:0000256" key="15">
    <source>
        <dbReference type="ARBA" id="ARBA00022884"/>
    </source>
</evidence>
<dbReference type="PANTHER" id="PTHR12121">
    <property type="entry name" value="CARBON CATABOLITE REPRESSOR PROTEIN 4"/>
    <property type="match status" value="1"/>
</dbReference>
<keyword evidence="11" id="KW-0677">Repeat</keyword>
<keyword evidence="10" id="KW-0479">Metal-binding</keyword>
<evidence type="ECO:0000313" key="27">
    <source>
        <dbReference type="Proteomes" id="UP001375240"/>
    </source>
</evidence>
<comment type="catalytic activity">
    <reaction evidence="1">
        <text>Exonucleolytic cleavage of poly(A) to 5'-AMP.</text>
        <dbReference type="EC" id="3.1.13.4"/>
    </reaction>
</comment>
<dbReference type="InterPro" id="IPR036691">
    <property type="entry name" value="Endo/exonu/phosph_ase_sf"/>
</dbReference>
<dbReference type="AlphaFoldDB" id="A0AAV9V625"/>
<evidence type="ECO:0000256" key="21">
    <source>
        <dbReference type="ARBA" id="ARBA00031469"/>
    </source>
</evidence>
<evidence type="ECO:0000256" key="2">
    <source>
        <dbReference type="ARBA" id="ARBA00001946"/>
    </source>
</evidence>
<evidence type="ECO:0000256" key="13">
    <source>
        <dbReference type="ARBA" id="ARBA00022839"/>
    </source>
</evidence>
<evidence type="ECO:0000256" key="22">
    <source>
        <dbReference type="ARBA" id="ARBA00033317"/>
    </source>
</evidence>
<feature type="compositionally biased region" description="Basic and acidic residues" evidence="24">
    <location>
        <begin position="271"/>
        <end position="283"/>
    </location>
</feature>
<dbReference type="GO" id="GO:0003723">
    <property type="term" value="F:RNA binding"/>
    <property type="evidence" value="ECO:0007669"/>
    <property type="project" value="UniProtKB-KW"/>
</dbReference>
<evidence type="ECO:0000256" key="9">
    <source>
        <dbReference type="ARBA" id="ARBA00022722"/>
    </source>
</evidence>
<evidence type="ECO:0000256" key="4">
    <source>
        <dbReference type="ARBA" id="ARBA00004496"/>
    </source>
</evidence>
<comment type="caution">
    <text evidence="26">The sequence shown here is derived from an EMBL/GenBank/DDBJ whole genome shotgun (WGS) entry which is preliminary data.</text>
</comment>
<comment type="subcellular location">
    <subcellularLocation>
        <location evidence="4">Cytoplasm</location>
    </subcellularLocation>
    <subcellularLocation>
        <location evidence="3">Nucleus</location>
    </subcellularLocation>
</comment>
<keyword evidence="18" id="KW-0539">Nucleus</keyword>
<sequence>MMSFQAAPWSRIADPSFSRCSTRIRNIPSRPLSRHPFPDSSPPTGSPDRVMSESQVYQHYQSRNFIPFRLGRGSSPRPNDTPSPSRSPVPQSPASFSMYSQAPQQTQGHPHMLINAAAQPHTRYMQKNITHAFQPQHQHNQPLHQPQQPSQLNDRGVIAHPGANNNGQNGLSGHQHTYSGGTIGSTAYSGQQHHLSNGAASVIQTNASNVSSHWEKQLQLYQASRQSGSPHHQARVAGSKTKPGAVGAKGGSTVLTTSDDHEEEGAAGANENEKRPIQQRKLTEKDKRQEWFALDFGGQGLRTLSENLFNYTFLDRLHLNHNKLTVLPPSIGKLKLLSHLDASSNELSEIPAEIGMLTNLKTLLLFDNHLQELPGEMGTLFQLEVLGIEGNPLRENLRQKIVTDGTTALINYLLENSRIDLPEPAREWNVLDGSTPEAKPTIESDPNKFSVASYNILCDKYATPQAYGYVPSWALAWDYRKNLITQDIMTSNADIVCLQEVDLNNFEDHLSPTMAYQDYKGAIFQKSRARNFGASETRTVDGCAIFWKTTKFNLLDKQSVNFQQLAINRPDMKKATDIFNRVMPRDDIATIVYLENKLTGARIIVANAHLFWNPQFEDVKLIQTAVLMEELGKIANKYATNPPPSKIQKVEGEPEISEVKYPNGASVPLLVCGDFNSLGDSGVYELMTKGSIGPHHPTLGNRDYGPYNEEGISHSFNLKSAYSIFPDFPFTNYTPGFSGVIDYIWYSTNCMQVTGLLGEVDKEYMSKVAGFPNVHFPSDHLMIQAEFYMKPPRKEVHKPPPPDFGTTSSRK</sequence>
<dbReference type="InterPro" id="IPR005135">
    <property type="entry name" value="Endo/exonuclease/phosphatase"/>
</dbReference>
<evidence type="ECO:0000256" key="24">
    <source>
        <dbReference type="SAM" id="MobiDB-lite"/>
    </source>
</evidence>
<dbReference type="PANTHER" id="PTHR12121:SF100">
    <property type="entry name" value="POLY(A)-SPECIFIC RIBONUCLEASE"/>
    <property type="match status" value="1"/>
</dbReference>
<dbReference type="Gene3D" id="3.60.10.10">
    <property type="entry name" value="Endonuclease/exonuclease/phosphatase"/>
    <property type="match status" value="1"/>
</dbReference>
<dbReference type="GO" id="GO:0046872">
    <property type="term" value="F:metal ion binding"/>
    <property type="evidence" value="ECO:0007669"/>
    <property type="project" value="UniProtKB-KW"/>
</dbReference>
<feature type="region of interest" description="Disordered" evidence="24">
    <location>
        <begin position="26"/>
        <end position="107"/>
    </location>
</feature>
<keyword evidence="27" id="KW-1185">Reference proteome</keyword>
<evidence type="ECO:0000256" key="20">
    <source>
        <dbReference type="ARBA" id="ARBA00030493"/>
    </source>
</evidence>
<evidence type="ECO:0000256" key="19">
    <source>
        <dbReference type="ARBA" id="ARBA00023475"/>
    </source>
</evidence>
<evidence type="ECO:0000256" key="17">
    <source>
        <dbReference type="ARBA" id="ARBA00023163"/>
    </source>
</evidence>
<evidence type="ECO:0000256" key="10">
    <source>
        <dbReference type="ARBA" id="ARBA00022723"/>
    </source>
</evidence>
<evidence type="ECO:0000256" key="18">
    <source>
        <dbReference type="ARBA" id="ARBA00023242"/>
    </source>
</evidence>
<dbReference type="Proteomes" id="UP001375240">
    <property type="component" value="Unassembled WGS sequence"/>
</dbReference>
<keyword evidence="8" id="KW-0433">Leucine-rich repeat</keyword>
<comment type="function">
    <text evidence="23">Acts as a catalytic component of the CCR4-NOT core complex, which in the nucleus seems to be a general transcription factor, and in the cytoplasm the major mRNA deadenylase involved in mRNA turnover. Ccr4 has 3'-5' RNase activity with a strong preference for polyadenylated substrates and also low exonuclease activity towards single-stranded DNA.</text>
</comment>
<feature type="region of interest" description="Disordered" evidence="24">
    <location>
        <begin position="792"/>
        <end position="811"/>
    </location>
</feature>
<keyword evidence="14" id="KW-0460">Magnesium</keyword>
<dbReference type="SMART" id="SM00369">
    <property type="entry name" value="LRR_TYP"/>
    <property type="match status" value="3"/>
</dbReference>
<evidence type="ECO:0000256" key="23">
    <source>
        <dbReference type="ARBA" id="ARBA00045495"/>
    </source>
</evidence>
<evidence type="ECO:0000256" key="6">
    <source>
        <dbReference type="ARBA" id="ARBA00012161"/>
    </source>
</evidence>
<dbReference type="InterPro" id="IPR001611">
    <property type="entry name" value="Leu-rich_rpt"/>
</dbReference>
<evidence type="ECO:0000256" key="7">
    <source>
        <dbReference type="ARBA" id="ARBA00022490"/>
    </source>
</evidence>
<dbReference type="Pfam" id="PF00560">
    <property type="entry name" value="LRR_1"/>
    <property type="match status" value="1"/>
</dbReference>
<dbReference type="SUPFAM" id="SSF52058">
    <property type="entry name" value="L domain-like"/>
    <property type="match status" value="1"/>
</dbReference>
<accession>A0AAV9V625</accession>
<evidence type="ECO:0000313" key="26">
    <source>
        <dbReference type="EMBL" id="KAK6355266.1"/>
    </source>
</evidence>
<dbReference type="GO" id="GO:0005737">
    <property type="term" value="C:cytoplasm"/>
    <property type="evidence" value="ECO:0007669"/>
    <property type="project" value="UniProtKB-SubCell"/>
</dbReference>
<dbReference type="GO" id="GO:0004535">
    <property type="term" value="F:poly(A)-specific ribonuclease activity"/>
    <property type="evidence" value="ECO:0007669"/>
    <property type="project" value="UniProtKB-EC"/>
</dbReference>
<keyword evidence="17" id="KW-0804">Transcription</keyword>
<protein>
    <recommendedName>
        <fullName evidence="19">CCR4-Not complex 3'-5'-exoribonuclease subunit Ccr4</fullName>
        <ecNumber evidence="6">3.1.13.4</ecNumber>
    </recommendedName>
    <alternativeName>
        <fullName evidence="20">Carbon catabolite repressor protein 4</fullName>
    </alternativeName>
    <alternativeName>
        <fullName evidence="21">Cytoplasmic deadenylase</fullName>
    </alternativeName>
    <alternativeName>
        <fullName evidence="22">Glucose-repressible alcohol dehydrogenase transcriptional effector</fullName>
    </alternativeName>
</protein>
<evidence type="ECO:0000256" key="14">
    <source>
        <dbReference type="ARBA" id="ARBA00022842"/>
    </source>
</evidence>
<feature type="region of interest" description="Disordered" evidence="24">
    <location>
        <begin position="222"/>
        <end position="283"/>
    </location>
</feature>
<reference evidence="26 27" key="1">
    <citation type="submission" date="2019-10" db="EMBL/GenBank/DDBJ databases">
        <authorList>
            <person name="Palmer J.M."/>
        </authorList>
    </citation>
    <scope>NUCLEOTIDE SEQUENCE [LARGE SCALE GENOMIC DNA]</scope>
    <source>
        <strain evidence="26 27">TWF696</strain>
    </source>
</reference>
<feature type="compositionally biased region" description="Polar residues" evidence="24">
    <location>
        <begin position="97"/>
        <end position="107"/>
    </location>
</feature>
<keyword evidence="12" id="KW-0378">Hydrolase</keyword>
<evidence type="ECO:0000256" key="8">
    <source>
        <dbReference type="ARBA" id="ARBA00022614"/>
    </source>
</evidence>